<accession>A0AAD1D367</accession>
<sequence length="140" mass="15516">MAWSRYCRENLFGYPLAVTENPSRSVGLGGDGDEIAAIADVERTFGVKLDYADAQGWLTAGDVFTALQRVLPAEELSKPDLWDRFTFALCEQTGVNPDDIDRDSPLLSESRFWARLADVSAMVWIVVFVSTLVMFAAIAF</sequence>
<gene>
    <name evidence="3" type="ORF">DFR51_2373</name>
    <name evidence="2" type="ORF">SmB9_05740</name>
</gene>
<reference evidence="2 4" key="1">
    <citation type="submission" date="2018-06" db="EMBL/GenBank/DDBJ databases">
        <title>Complete Genome Sequence of the Microcystin-Degrading Bacterium Sphingosinicella microcystinivorans Strain B-9.</title>
        <authorList>
            <person name="Jin H."/>
            <person name="Nishizawa T."/>
            <person name="Guo Y."/>
            <person name="Nishizawa A."/>
            <person name="Park H."/>
            <person name="Kato H."/>
            <person name="Tsuji K."/>
            <person name="Harada K."/>
        </authorList>
    </citation>
    <scope>NUCLEOTIDE SEQUENCE [LARGE SCALE GENOMIC DNA]</scope>
    <source>
        <strain evidence="2 4">B9</strain>
    </source>
</reference>
<dbReference type="AlphaFoldDB" id="A0AAD1D367"/>
<evidence type="ECO:0000256" key="1">
    <source>
        <dbReference type="SAM" id="Phobius"/>
    </source>
</evidence>
<feature type="transmembrane region" description="Helical" evidence="1">
    <location>
        <begin position="121"/>
        <end position="139"/>
    </location>
</feature>
<dbReference type="EMBL" id="RBWX01000008">
    <property type="protein sequence ID" value="RKS89159.1"/>
    <property type="molecule type" value="Genomic_DNA"/>
</dbReference>
<reference evidence="3 5" key="2">
    <citation type="submission" date="2018-10" db="EMBL/GenBank/DDBJ databases">
        <title>Genomic Encyclopedia of Type Strains, Phase IV (KMG-IV): sequencing the most valuable type-strain genomes for metagenomic binning, comparative biology and taxonomic classification.</title>
        <authorList>
            <person name="Goeker M."/>
        </authorList>
    </citation>
    <scope>NUCLEOTIDE SEQUENCE [LARGE SCALE GENOMIC DNA]</scope>
    <source>
        <strain evidence="3 5">DSM 19791</strain>
    </source>
</reference>
<proteinExistence type="predicted"/>
<keyword evidence="1" id="KW-0472">Membrane</keyword>
<protein>
    <submittedName>
        <fullName evidence="2">Uncharacterized protein</fullName>
    </submittedName>
</protein>
<organism evidence="2 4">
    <name type="scientific">Sphingosinicella microcystinivorans</name>
    <dbReference type="NCBI Taxonomy" id="335406"/>
    <lineage>
        <taxon>Bacteria</taxon>
        <taxon>Pseudomonadati</taxon>
        <taxon>Pseudomonadota</taxon>
        <taxon>Alphaproteobacteria</taxon>
        <taxon>Sphingomonadales</taxon>
        <taxon>Sphingosinicellaceae</taxon>
        <taxon>Sphingosinicella</taxon>
    </lineage>
</organism>
<evidence type="ECO:0000313" key="3">
    <source>
        <dbReference type="EMBL" id="RKS89159.1"/>
    </source>
</evidence>
<evidence type="ECO:0000313" key="2">
    <source>
        <dbReference type="EMBL" id="BBE32916.1"/>
    </source>
</evidence>
<keyword evidence="1" id="KW-0812">Transmembrane</keyword>
<keyword evidence="5" id="KW-1185">Reference proteome</keyword>
<keyword evidence="1" id="KW-1133">Transmembrane helix</keyword>
<dbReference type="KEGG" id="smic:SmB9_05740"/>
<evidence type="ECO:0000313" key="4">
    <source>
        <dbReference type="Proteomes" id="UP000275727"/>
    </source>
</evidence>
<dbReference type="Proteomes" id="UP000276029">
    <property type="component" value="Unassembled WGS sequence"/>
</dbReference>
<name>A0AAD1D367_SPHMI</name>
<dbReference type="Proteomes" id="UP000275727">
    <property type="component" value="Chromosome"/>
</dbReference>
<evidence type="ECO:0000313" key="5">
    <source>
        <dbReference type="Proteomes" id="UP000276029"/>
    </source>
</evidence>
<dbReference type="EMBL" id="AP018711">
    <property type="protein sequence ID" value="BBE32916.1"/>
    <property type="molecule type" value="Genomic_DNA"/>
</dbReference>